<feature type="transmembrane region" description="Helical" evidence="1">
    <location>
        <begin position="16"/>
        <end position="37"/>
    </location>
</feature>
<keyword evidence="1" id="KW-0472">Membrane</keyword>
<evidence type="ECO:0000256" key="1">
    <source>
        <dbReference type="SAM" id="Phobius"/>
    </source>
</evidence>
<evidence type="ECO:0000313" key="2">
    <source>
        <dbReference type="EMBL" id="CAE6688238.1"/>
    </source>
</evidence>
<keyword evidence="3" id="KW-1185">Reference proteome</keyword>
<dbReference type="EMBL" id="CAJNBJ010000001">
    <property type="protein sequence ID" value="CAE6688238.1"/>
    <property type="molecule type" value="Genomic_DNA"/>
</dbReference>
<keyword evidence="1" id="KW-1133">Transmembrane helix</keyword>
<keyword evidence="1" id="KW-0812">Transmembrane</keyword>
<evidence type="ECO:0000313" key="3">
    <source>
        <dbReference type="Proteomes" id="UP000675880"/>
    </source>
</evidence>
<protein>
    <submittedName>
        <fullName evidence="2">Uncharacterized protein</fullName>
    </submittedName>
</protein>
<reference evidence="2 3" key="1">
    <citation type="submission" date="2021-02" db="EMBL/GenBank/DDBJ databases">
        <authorList>
            <person name="Han P."/>
        </authorList>
    </citation>
    <scope>NUCLEOTIDE SEQUENCE [LARGE SCALE GENOMIC DNA]</scope>
    <source>
        <strain evidence="2">Candidatus Nitrospira sp. ZN2</strain>
    </source>
</reference>
<sequence>MTTDKNPYEEGKRAGLHPLIVIFGAILIMWLLINLAVPSGKQKQATGPEISQVVIEDPDAAPVMYKVHATLTEFNAVSIVVPAQVTTSQVVGLLKRFKEARLDQSLPTMLPATSPGHKLGDQAVADFYIFSDPKYAAPEVVGTLARGAHAPGNLYPQAIPFEEAMEQVRGHYRIDLNDTSNPDTGAIGFADESGVHSKHYRRIF</sequence>
<dbReference type="RefSeq" id="WP_213040032.1">
    <property type="nucleotide sequence ID" value="NZ_CAJNBJ010000001.1"/>
</dbReference>
<organism evidence="2 3">
    <name type="scientific">Nitrospira defluvii</name>
    <dbReference type="NCBI Taxonomy" id="330214"/>
    <lineage>
        <taxon>Bacteria</taxon>
        <taxon>Pseudomonadati</taxon>
        <taxon>Nitrospirota</taxon>
        <taxon>Nitrospiria</taxon>
        <taxon>Nitrospirales</taxon>
        <taxon>Nitrospiraceae</taxon>
        <taxon>Nitrospira</taxon>
    </lineage>
</organism>
<dbReference type="Proteomes" id="UP000675880">
    <property type="component" value="Unassembled WGS sequence"/>
</dbReference>
<accession>A0ABN7KE44</accession>
<name>A0ABN7KE44_9BACT</name>
<comment type="caution">
    <text evidence="2">The sequence shown here is derived from an EMBL/GenBank/DDBJ whole genome shotgun (WGS) entry which is preliminary data.</text>
</comment>
<proteinExistence type="predicted"/>
<gene>
    <name evidence="2" type="ORF">NSPZN2_10083</name>
</gene>